<feature type="region of interest" description="Disordered" evidence="1">
    <location>
        <begin position="125"/>
        <end position="151"/>
    </location>
</feature>
<dbReference type="OrthoDB" id="6367346at2759"/>
<proteinExistence type="predicted"/>
<reference evidence="2" key="1">
    <citation type="thesis" date="2021" institute="BYU ScholarsArchive" country="Provo, UT, USA">
        <title>Applications of and Algorithms for Genome Assembly and Genomic Analyses with an Emphasis on Marine Teleosts.</title>
        <authorList>
            <person name="Pickett B.D."/>
        </authorList>
    </citation>
    <scope>NUCLEOTIDE SEQUENCE</scope>
    <source>
        <strain evidence="2">HI-2016</strain>
    </source>
</reference>
<sequence>MATRGSGNFMRLISDDSNASTFTEDFGNHQEELPSALPGEQEQLPSTLPGEQEQLPSALPGEQEQLPSALPGCHRGLEEELCFSRKWDPNLPLKNLPLSMQEKRKTREQRQQSRHIIDCCESWRRSQQHMRKRPHSQWLSGSSGPALGNSA</sequence>
<organism evidence="2 3">
    <name type="scientific">Albula glossodonta</name>
    <name type="common">roundjaw bonefish</name>
    <dbReference type="NCBI Taxonomy" id="121402"/>
    <lineage>
        <taxon>Eukaryota</taxon>
        <taxon>Metazoa</taxon>
        <taxon>Chordata</taxon>
        <taxon>Craniata</taxon>
        <taxon>Vertebrata</taxon>
        <taxon>Euteleostomi</taxon>
        <taxon>Actinopterygii</taxon>
        <taxon>Neopterygii</taxon>
        <taxon>Teleostei</taxon>
        <taxon>Albuliformes</taxon>
        <taxon>Albulidae</taxon>
        <taxon>Albula</taxon>
    </lineage>
</organism>
<feature type="region of interest" description="Disordered" evidence="1">
    <location>
        <begin position="1"/>
        <end position="70"/>
    </location>
</feature>
<name>A0A8T2N3R0_9TELE</name>
<feature type="compositionally biased region" description="Polar residues" evidence="1">
    <location>
        <begin position="137"/>
        <end position="151"/>
    </location>
</feature>
<protein>
    <submittedName>
        <fullName evidence="2">Uncharacterized protein</fullName>
    </submittedName>
</protein>
<evidence type="ECO:0000313" key="3">
    <source>
        <dbReference type="Proteomes" id="UP000824540"/>
    </source>
</evidence>
<evidence type="ECO:0000256" key="1">
    <source>
        <dbReference type="SAM" id="MobiDB-lite"/>
    </source>
</evidence>
<feature type="compositionally biased region" description="Basic residues" evidence="1">
    <location>
        <begin position="126"/>
        <end position="135"/>
    </location>
</feature>
<dbReference type="EMBL" id="JAFBMS010000145">
    <property type="protein sequence ID" value="KAG9334556.1"/>
    <property type="molecule type" value="Genomic_DNA"/>
</dbReference>
<keyword evidence="3" id="KW-1185">Reference proteome</keyword>
<accession>A0A8T2N3R0</accession>
<comment type="caution">
    <text evidence="2">The sequence shown here is derived from an EMBL/GenBank/DDBJ whole genome shotgun (WGS) entry which is preliminary data.</text>
</comment>
<gene>
    <name evidence="2" type="ORF">JZ751_007492</name>
</gene>
<evidence type="ECO:0000313" key="2">
    <source>
        <dbReference type="EMBL" id="KAG9334556.1"/>
    </source>
</evidence>
<dbReference type="AlphaFoldDB" id="A0A8T2N3R0"/>
<dbReference type="Proteomes" id="UP000824540">
    <property type="component" value="Unassembled WGS sequence"/>
</dbReference>